<comment type="caution">
    <text evidence="2">The sequence shown here is derived from an EMBL/GenBank/DDBJ whole genome shotgun (WGS) entry which is preliminary data.</text>
</comment>
<proteinExistence type="predicted"/>
<accession>A0AAW0YUZ8</accession>
<gene>
    <name evidence="2" type="ORF">IAR55_006308</name>
</gene>
<dbReference type="RefSeq" id="XP_066800400.1">
    <property type="nucleotide sequence ID" value="XM_066949392.1"/>
</dbReference>
<dbReference type="AlphaFoldDB" id="A0AAW0YUZ8"/>
<protein>
    <submittedName>
        <fullName evidence="2">Uncharacterized protein</fullName>
    </submittedName>
</protein>
<dbReference type="EMBL" id="JBCAWK010000012">
    <property type="protein sequence ID" value="KAK8845592.1"/>
    <property type="molecule type" value="Genomic_DNA"/>
</dbReference>
<organism evidence="2 3">
    <name type="scientific">Kwoniella newhampshirensis</name>
    <dbReference type="NCBI Taxonomy" id="1651941"/>
    <lineage>
        <taxon>Eukaryota</taxon>
        <taxon>Fungi</taxon>
        <taxon>Dikarya</taxon>
        <taxon>Basidiomycota</taxon>
        <taxon>Agaricomycotina</taxon>
        <taxon>Tremellomycetes</taxon>
        <taxon>Tremellales</taxon>
        <taxon>Cryptococcaceae</taxon>
        <taxon>Kwoniella</taxon>
    </lineage>
</organism>
<sequence length="343" mass="38089">MANSYTNTGYTKSEKLSSVRAQCAGFYHQTGSQKTHATLVDFDDDDRPAEYYCLSCAITEAGLGLNRAPSPERMISVTTGRSSPGRLRKAEEYHDSMKGVSSIAVSTNSAPAVFDMGSVQHFSDYVDKAVTFTKHHDLDIDLSNLTRLDRKSAHGRTIRHAYASASSAAPRSSDFDRSHPHPPVPDPPRALSPDPSERGRRRQDDGQPTNTTQDRRSRRSASTEQWGSTAYADRHHRNSSAQPSHSRAPSPRTRGESRTRDFQSRHSPSPPQRHTRPASRHKSFSGDMNGTDRPSSSRGALPRMQTFPTDNPTSSFSPMDPFERYSGQASFVPLRVRGSRQER</sequence>
<feature type="compositionally biased region" description="Polar residues" evidence="1">
    <location>
        <begin position="306"/>
        <end position="317"/>
    </location>
</feature>
<keyword evidence="3" id="KW-1185">Reference proteome</keyword>
<feature type="compositionally biased region" description="Pro residues" evidence="1">
    <location>
        <begin position="181"/>
        <end position="190"/>
    </location>
</feature>
<feature type="compositionally biased region" description="Basic and acidic residues" evidence="1">
    <location>
        <begin position="253"/>
        <end position="264"/>
    </location>
</feature>
<feature type="region of interest" description="Disordered" evidence="1">
    <location>
        <begin position="161"/>
        <end position="324"/>
    </location>
</feature>
<feature type="compositionally biased region" description="Polar residues" evidence="1">
    <location>
        <begin position="286"/>
        <end position="298"/>
    </location>
</feature>
<evidence type="ECO:0000313" key="3">
    <source>
        <dbReference type="Proteomes" id="UP001388673"/>
    </source>
</evidence>
<name>A0AAW0YUZ8_9TREE</name>
<dbReference type="Proteomes" id="UP001388673">
    <property type="component" value="Unassembled WGS sequence"/>
</dbReference>
<feature type="compositionally biased region" description="Basic residues" evidence="1">
    <location>
        <begin position="273"/>
        <end position="283"/>
    </location>
</feature>
<dbReference type="KEGG" id="kne:92183566"/>
<evidence type="ECO:0000256" key="1">
    <source>
        <dbReference type="SAM" id="MobiDB-lite"/>
    </source>
</evidence>
<evidence type="ECO:0000313" key="2">
    <source>
        <dbReference type="EMBL" id="KAK8845592.1"/>
    </source>
</evidence>
<feature type="compositionally biased region" description="Low complexity" evidence="1">
    <location>
        <begin position="161"/>
        <end position="172"/>
    </location>
</feature>
<feature type="compositionally biased region" description="Basic and acidic residues" evidence="1">
    <location>
        <begin position="195"/>
        <end position="205"/>
    </location>
</feature>
<dbReference type="GeneID" id="92183566"/>
<reference evidence="2 3" key="1">
    <citation type="journal article" date="2024" name="bioRxiv">
        <title>Comparative genomics of Cryptococcus and Kwoniella reveals pathogenesis evolution and contrasting karyotype dynamics via intercentromeric recombination or chromosome fusion.</title>
        <authorList>
            <person name="Coelho M.A."/>
            <person name="David-Palma M."/>
            <person name="Shea T."/>
            <person name="Bowers K."/>
            <person name="McGinley-Smith S."/>
            <person name="Mohammad A.W."/>
            <person name="Gnirke A."/>
            <person name="Yurkov A.M."/>
            <person name="Nowrousian M."/>
            <person name="Sun S."/>
            <person name="Cuomo C.A."/>
            <person name="Heitman J."/>
        </authorList>
    </citation>
    <scope>NUCLEOTIDE SEQUENCE [LARGE SCALE GENOMIC DNA]</scope>
    <source>
        <strain evidence="2 3">CBS 13917</strain>
    </source>
</reference>